<protein>
    <submittedName>
        <fullName evidence="1">Immunoglobulin E-set-containing protein</fullName>
    </submittedName>
</protein>
<reference evidence="2" key="1">
    <citation type="journal article" date="2022" name="Nat. Commun.">
        <title>Chromosome evolution and the genetic basis of agronomically important traits in greater yam.</title>
        <authorList>
            <person name="Bredeson J.V."/>
            <person name="Lyons J.B."/>
            <person name="Oniyinde I.O."/>
            <person name="Okereke N.R."/>
            <person name="Kolade O."/>
            <person name="Nnabue I."/>
            <person name="Nwadili C.O."/>
            <person name="Hribova E."/>
            <person name="Parker M."/>
            <person name="Nwogha J."/>
            <person name="Shu S."/>
            <person name="Carlson J."/>
            <person name="Kariba R."/>
            <person name="Muthemba S."/>
            <person name="Knop K."/>
            <person name="Barton G.J."/>
            <person name="Sherwood A.V."/>
            <person name="Lopez-Montes A."/>
            <person name="Asiedu R."/>
            <person name="Jamnadass R."/>
            <person name="Muchugi A."/>
            <person name="Goodstein D."/>
            <person name="Egesi C.N."/>
            <person name="Featherston J."/>
            <person name="Asfaw A."/>
            <person name="Simpson G.G."/>
            <person name="Dolezel J."/>
            <person name="Hendre P.S."/>
            <person name="Van Deynze A."/>
            <person name="Kumar P.L."/>
            <person name="Obidiegwu J.E."/>
            <person name="Bhattacharjee R."/>
            <person name="Rokhsar D.S."/>
        </authorList>
    </citation>
    <scope>NUCLEOTIDE SEQUENCE [LARGE SCALE GENOMIC DNA]</scope>
    <source>
        <strain evidence="2">cv. TDa95/00328</strain>
    </source>
</reference>
<evidence type="ECO:0000313" key="2">
    <source>
        <dbReference type="Proteomes" id="UP000827976"/>
    </source>
</evidence>
<organism evidence="1 2">
    <name type="scientific">Dioscorea alata</name>
    <name type="common">Purple yam</name>
    <dbReference type="NCBI Taxonomy" id="55571"/>
    <lineage>
        <taxon>Eukaryota</taxon>
        <taxon>Viridiplantae</taxon>
        <taxon>Streptophyta</taxon>
        <taxon>Embryophyta</taxon>
        <taxon>Tracheophyta</taxon>
        <taxon>Spermatophyta</taxon>
        <taxon>Magnoliopsida</taxon>
        <taxon>Liliopsida</taxon>
        <taxon>Dioscoreales</taxon>
        <taxon>Dioscoreaceae</taxon>
        <taxon>Dioscorea</taxon>
    </lineage>
</organism>
<name>A0ACB7UN58_DIOAL</name>
<sequence>MLASSRPPFSLPRSLSIASSLPSLPLLWPKRPQEFVFLRVDVPKSQTLGFHRRWSLVFGLKGKDEFEDLEAEVFEFMEGSGNPGLFPSRQELIAAGRGDLAEAIASRGGWLAYGWDCEGEREKEREVEEEEEEHGRGLESGWESGNELLRDSGEECFALASSSGRSIDMENEEDAGIKGILSRLEKERNLAFGLGPREKEINGSVSWRSGDHHQEHAAASEGRGRLEPSNYHQSSNSNFGDSHPQSQLPAETTEQKHSTPDEWATWNFKRINSLSEFEAAEIVPDDKKTVNHSFLSDGFINGKAADSLEESGSGRNEPKSDGNGRQQNQIRMQLRQLESELTSALHLLRSGNGGGYSSKEYSLEDMHKLSDAWEFQETEIMNARNKLRSIRAKIAVLEGKMALEIIETQKIKEDKQRRLDAAKRSIQLLQTTCIIWANSASEVFLAGSFDGWAGKRKMEKSTAGMFYLYLKLYPGRYEIKFIVDGAWQVDPLRPIVNNNGHENNLLIVT</sequence>
<proteinExistence type="predicted"/>
<evidence type="ECO:0000313" key="1">
    <source>
        <dbReference type="EMBL" id="KAH7661932.1"/>
    </source>
</evidence>
<dbReference type="EMBL" id="CM037025">
    <property type="protein sequence ID" value="KAH7661932.1"/>
    <property type="molecule type" value="Genomic_DNA"/>
</dbReference>
<keyword evidence="2" id="KW-1185">Reference proteome</keyword>
<dbReference type="Proteomes" id="UP000827976">
    <property type="component" value="Chromosome 15"/>
</dbReference>
<accession>A0ACB7UN58</accession>
<comment type="caution">
    <text evidence="1">The sequence shown here is derived from an EMBL/GenBank/DDBJ whole genome shotgun (WGS) entry which is preliminary data.</text>
</comment>
<gene>
    <name evidence="1" type="ORF">IHE45_15G096500</name>
</gene>